<dbReference type="Gene3D" id="1.20.144.10">
    <property type="entry name" value="Phosphatidic acid phosphatase type 2/haloperoxidase"/>
    <property type="match status" value="1"/>
</dbReference>
<dbReference type="Proteomes" id="UP000028123">
    <property type="component" value="Unassembled WGS sequence"/>
</dbReference>
<dbReference type="OrthoDB" id="9789113at2"/>
<keyword evidence="1" id="KW-0472">Membrane</keyword>
<comment type="caution">
    <text evidence="3">The sequence shown here is derived from an EMBL/GenBank/DDBJ whole genome shotgun (WGS) entry which is preliminary data.</text>
</comment>
<dbReference type="AlphaFoldDB" id="A0A081NXE4"/>
<dbReference type="SUPFAM" id="SSF48317">
    <property type="entry name" value="Acid phosphatase/Vanadium-dependent haloperoxidase"/>
    <property type="match status" value="1"/>
</dbReference>
<keyword evidence="1" id="KW-0812">Transmembrane</keyword>
<dbReference type="PANTHER" id="PTHR14969:SF58">
    <property type="entry name" value="UNDECAPRENYL-DIPHOSPHATASE BCRC"/>
    <property type="match status" value="1"/>
</dbReference>
<dbReference type="EMBL" id="JNVM01000025">
    <property type="protein sequence ID" value="KEQ23117.1"/>
    <property type="molecule type" value="Genomic_DNA"/>
</dbReference>
<protein>
    <submittedName>
        <fullName evidence="3">Bacitracin transport permease BCRC</fullName>
    </submittedName>
</protein>
<dbReference type="GO" id="GO:0005886">
    <property type="term" value="C:plasma membrane"/>
    <property type="evidence" value="ECO:0007669"/>
    <property type="project" value="InterPro"/>
</dbReference>
<feature type="domain" description="Phosphatidic acid phosphatase type 2/haloperoxidase" evidence="2">
    <location>
        <begin position="60"/>
        <end position="164"/>
    </location>
</feature>
<accession>A0A081NXE4</accession>
<evidence type="ECO:0000313" key="3">
    <source>
        <dbReference type="EMBL" id="KEQ23117.1"/>
    </source>
</evidence>
<dbReference type="InterPro" id="IPR036938">
    <property type="entry name" value="PAP2/HPO_sf"/>
</dbReference>
<gene>
    <name evidence="3" type="ORF">ET33_18250</name>
</gene>
<dbReference type="CDD" id="cd03385">
    <property type="entry name" value="PAP2_BcrC_like"/>
    <property type="match status" value="1"/>
</dbReference>
<organism evidence="3 4">
    <name type="scientific">Paenibacillus tyrfis</name>
    <dbReference type="NCBI Taxonomy" id="1501230"/>
    <lineage>
        <taxon>Bacteria</taxon>
        <taxon>Bacillati</taxon>
        <taxon>Bacillota</taxon>
        <taxon>Bacilli</taxon>
        <taxon>Bacillales</taxon>
        <taxon>Paenibacillaceae</taxon>
        <taxon>Paenibacillus</taxon>
    </lineage>
</organism>
<dbReference type="SMART" id="SM00014">
    <property type="entry name" value="acidPPc"/>
    <property type="match status" value="1"/>
</dbReference>
<evidence type="ECO:0000259" key="2">
    <source>
        <dbReference type="SMART" id="SM00014"/>
    </source>
</evidence>
<feature type="transmembrane region" description="Helical" evidence="1">
    <location>
        <begin position="125"/>
        <end position="143"/>
    </location>
</feature>
<dbReference type="GO" id="GO:0050380">
    <property type="term" value="F:undecaprenyl-diphosphatase activity"/>
    <property type="evidence" value="ECO:0007669"/>
    <property type="project" value="InterPro"/>
</dbReference>
<sequence>MLLKWDYDLFEMINGLAVDHTTLNVWMRFFAEYAEYFFYLGILVYWFTRKQENRRMVANALCSAALAMGIGSLIGMLFYRNRPFVSHEVHQLIHHAANASFPSSHAIGAFVIATSIWLYRRKDGYVWLALAALIALSRIWTGVHYPIDVTVGALLGIGSAIAVNKLFTQWTLARRLLAAGLSFFEKIERKLGYKS</sequence>
<proteinExistence type="predicted"/>
<feature type="transmembrane region" description="Helical" evidence="1">
    <location>
        <begin position="60"/>
        <end position="79"/>
    </location>
</feature>
<feature type="transmembrane region" description="Helical" evidence="1">
    <location>
        <begin position="149"/>
        <end position="167"/>
    </location>
</feature>
<name>A0A081NXE4_9BACL</name>
<dbReference type="InterPro" id="IPR000326">
    <property type="entry name" value="PAP2/HPO"/>
</dbReference>
<dbReference type="InterPro" id="IPR033879">
    <property type="entry name" value="UPP_Pase"/>
</dbReference>
<dbReference type="RefSeq" id="WP_036689647.1">
    <property type="nucleotide sequence ID" value="NZ_JNVM01000025.1"/>
</dbReference>
<keyword evidence="4" id="KW-1185">Reference proteome</keyword>
<evidence type="ECO:0000256" key="1">
    <source>
        <dbReference type="SAM" id="Phobius"/>
    </source>
</evidence>
<dbReference type="PANTHER" id="PTHR14969">
    <property type="entry name" value="SPHINGOSINE-1-PHOSPHATE PHOSPHOHYDROLASE"/>
    <property type="match status" value="1"/>
</dbReference>
<dbReference type="eggNOG" id="COG0671">
    <property type="taxonomic scope" value="Bacteria"/>
</dbReference>
<evidence type="ECO:0000313" key="4">
    <source>
        <dbReference type="Proteomes" id="UP000028123"/>
    </source>
</evidence>
<reference evidence="3 4" key="1">
    <citation type="submission" date="2014-06" db="EMBL/GenBank/DDBJ databases">
        <title>Draft genome sequence of Paenibacillus sp. MSt1.</title>
        <authorList>
            <person name="Aw Y.K."/>
            <person name="Ong K.S."/>
            <person name="Gan H.M."/>
            <person name="Lee S.M."/>
        </authorList>
    </citation>
    <scope>NUCLEOTIDE SEQUENCE [LARGE SCALE GENOMIC DNA]</scope>
    <source>
        <strain evidence="3 4">MSt1</strain>
    </source>
</reference>
<dbReference type="Pfam" id="PF01569">
    <property type="entry name" value="PAP2"/>
    <property type="match status" value="1"/>
</dbReference>
<feature type="transmembrane region" description="Helical" evidence="1">
    <location>
        <begin position="99"/>
        <end position="118"/>
    </location>
</feature>
<feature type="transmembrane region" description="Helical" evidence="1">
    <location>
        <begin position="25"/>
        <end position="48"/>
    </location>
</feature>
<keyword evidence="1" id="KW-1133">Transmembrane helix</keyword>